<feature type="signal peptide" evidence="1">
    <location>
        <begin position="1"/>
        <end position="28"/>
    </location>
</feature>
<sequence length="128" mass="14296">MASSKIFLASSLLMALMFSSMIISSVAAKQLTKKKIPGFPTNPMPFPQFPKPGFPTNPMPFPQFPKPVFLSFRVLVSRPCFPFFPSDHTVWKPQAGSIHLRAALSTSKSHHQSLSVSIQTYSMIQLLW</sequence>
<accession>A0A8X7VZN0</accession>
<dbReference type="OrthoDB" id="1114129at2759"/>
<protein>
    <recommendedName>
        <fullName evidence="4">Transmembrane protein</fullName>
    </recommendedName>
</protein>
<name>A0A8X7VZN0_BRACI</name>
<evidence type="ECO:0008006" key="4">
    <source>
        <dbReference type="Google" id="ProtNLM"/>
    </source>
</evidence>
<proteinExistence type="predicted"/>
<feature type="chain" id="PRO_5036500722" description="Transmembrane protein" evidence="1">
    <location>
        <begin position="29"/>
        <end position="128"/>
    </location>
</feature>
<keyword evidence="3" id="KW-1185">Reference proteome</keyword>
<reference evidence="2 3" key="1">
    <citation type="submission" date="2020-02" db="EMBL/GenBank/DDBJ databases">
        <authorList>
            <person name="Ma Q."/>
            <person name="Huang Y."/>
            <person name="Song X."/>
            <person name="Pei D."/>
        </authorList>
    </citation>
    <scope>NUCLEOTIDE SEQUENCE [LARGE SCALE GENOMIC DNA]</scope>
    <source>
        <strain evidence="2">Sxm20200214</strain>
        <tissue evidence="2">Leaf</tissue>
    </source>
</reference>
<dbReference type="AlphaFoldDB" id="A0A8X7VZN0"/>
<comment type="caution">
    <text evidence="2">The sequence shown here is derived from an EMBL/GenBank/DDBJ whole genome shotgun (WGS) entry which is preliminary data.</text>
</comment>
<gene>
    <name evidence="2" type="ORF">Bca52824_012788</name>
</gene>
<organism evidence="2 3">
    <name type="scientific">Brassica carinata</name>
    <name type="common">Ethiopian mustard</name>
    <name type="synonym">Abyssinian cabbage</name>
    <dbReference type="NCBI Taxonomy" id="52824"/>
    <lineage>
        <taxon>Eukaryota</taxon>
        <taxon>Viridiplantae</taxon>
        <taxon>Streptophyta</taxon>
        <taxon>Embryophyta</taxon>
        <taxon>Tracheophyta</taxon>
        <taxon>Spermatophyta</taxon>
        <taxon>Magnoliopsida</taxon>
        <taxon>eudicotyledons</taxon>
        <taxon>Gunneridae</taxon>
        <taxon>Pentapetalae</taxon>
        <taxon>rosids</taxon>
        <taxon>malvids</taxon>
        <taxon>Brassicales</taxon>
        <taxon>Brassicaceae</taxon>
        <taxon>Brassiceae</taxon>
        <taxon>Brassica</taxon>
    </lineage>
</organism>
<evidence type="ECO:0000256" key="1">
    <source>
        <dbReference type="SAM" id="SignalP"/>
    </source>
</evidence>
<dbReference type="Proteomes" id="UP000886595">
    <property type="component" value="Unassembled WGS sequence"/>
</dbReference>
<dbReference type="EMBL" id="JAAMPC010000003">
    <property type="protein sequence ID" value="KAG2319575.1"/>
    <property type="molecule type" value="Genomic_DNA"/>
</dbReference>
<evidence type="ECO:0000313" key="2">
    <source>
        <dbReference type="EMBL" id="KAG2319575.1"/>
    </source>
</evidence>
<keyword evidence="1" id="KW-0732">Signal</keyword>
<evidence type="ECO:0000313" key="3">
    <source>
        <dbReference type="Proteomes" id="UP000886595"/>
    </source>
</evidence>